<keyword evidence="1" id="KW-1133">Transmembrane helix</keyword>
<organism evidence="2 3">
    <name type="scientific">Nezara viridula</name>
    <name type="common">Southern green stink bug</name>
    <name type="synonym">Cimex viridulus</name>
    <dbReference type="NCBI Taxonomy" id="85310"/>
    <lineage>
        <taxon>Eukaryota</taxon>
        <taxon>Metazoa</taxon>
        <taxon>Ecdysozoa</taxon>
        <taxon>Arthropoda</taxon>
        <taxon>Hexapoda</taxon>
        <taxon>Insecta</taxon>
        <taxon>Pterygota</taxon>
        <taxon>Neoptera</taxon>
        <taxon>Paraneoptera</taxon>
        <taxon>Hemiptera</taxon>
        <taxon>Heteroptera</taxon>
        <taxon>Panheteroptera</taxon>
        <taxon>Pentatomomorpha</taxon>
        <taxon>Pentatomoidea</taxon>
        <taxon>Pentatomidae</taxon>
        <taxon>Pentatominae</taxon>
        <taxon>Nezara</taxon>
    </lineage>
</organism>
<dbReference type="AlphaFoldDB" id="A0A9P0MQM8"/>
<reference evidence="2" key="1">
    <citation type="submission" date="2022-01" db="EMBL/GenBank/DDBJ databases">
        <authorList>
            <person name="King R."/>
        </authorList>
    </citation>
    <scope>NUCLEOTIDE SEQUENCE</scope>
</reference>
<evidence type="ECO:0000256" key="1">
    <source>
        <dbReference type="SAM" id="Phobius"/>
    </source>
</evidence>
<keyword evidence="1" id="KW-0472">Membrane</keyword>
<name>A0A9P0MQM8_NEZVI</name>
<dbReference type="Proteomes" id="UP001152798">
    <property type="component" value="Chromosome 5"/>
</dbReference>
<sequence length="48" mass="6163">MRVNKTRHYVRLLLQFCKYIYIYLYLNKIYIFYIRYSLRTNSEYHSDS</sequence>
<keyword evidence="1" id="KW-0812">Transmembrane</keyword>
<evidence type="ECO:0000313" key="2">
    <source>
        <dbReference type="EMBL" id="CAH1403643.1"/>
    </source>
</evidence>
<gene>
    <name evidence="2" type="ORF">NEZAVI_LOCUS12226</name>
</gene>
<proteinExistence type="predicted"/>
<feature type="transmembrane region" description="Helical" evidence="1">
    <location>
        <begin position="20"/>
        <end position="38"/>
    </location>
</feature>
<protein>
    <submittedName>
        <fullName evidence="2">Uncharacterized protein</fullName>
    </submittedName>
</protein>
<evidence type="ECO:0000313" key="3">
    <source>
        <dbReference type="Proteomes" id="UP001152798"/>
    </source>
</evidence>
<accession>A0A9P0MQM8</accession>
<keyword evidence="3" id="KW-1185">Reference proteome</keyword>
<dbReference type="EMBL" id="OV725081">
    <property type="protein sequence ID" value="CAH1403643.1"/>
    <property type="molecule type" value="Genomic_DNA"/>
</dbReference>